<dbReference type="PROSITE" id="PS50172">
    <property type="entry name" value="BRCT"/>
    <property type="match status" value="1"/>
</dbReference>
<keyword evidence="9 14" id="KW-0460">Magnesium</keyword>
<dbReference type="InterPro" id="IPR001357">
    <property type="entry name" value="BRCT_dom"/>
</dbReference>
<keyword evidence="7 14" id="KW-0227">DNA damage</keyword>
<feature type="coiled-coil region" evidence="16">
    <location>
        <begin position="1"/>
        <end position="28"/>
    </location>
</feature>
<evidence type="ECO:0000313" key="18">
    <source>
        <dbReference type="EMBL" id="NDV62513.1"/>
    </source>
</evidence>
<dbReference type="GO" id="GO:0005829">
    <property type="term" value="C:cytosol"/>
    <property type="evidence" value="ECO:0007669"/>
    <property type="project" value="TreeGrafter"/>
</dbReference>
<keyword evidence="11 14" id="KW-0234">DNA repair</keyword>
<dbReference type="SMART" id="SM00278">
    <property type="entry name" value="HhH1"/>
    <property type="match status" value="3"/>
</dbReference>
<name>A0A6B2M1B9_9BACT</name>
<feature type="binding site" evidence="14">
    <location>
        <begin position="88"/>
        <end position="89"/>
    </location>
    <ligand>
        <name>NAD(+)</name>
        <dbReference type="ChEBI" id="CHEBI:57540"/>
    </ligand>
</feature>
<dbReference type="GO" id="GO:0006281">
    <property type="term" value="P:DNA repair"/>
    <property type="evidence" value="ECO:0007669"/>
    <property type="project" value="UniProtKB-KW"/>
</dbReference>
<dbReference type="InterPro" id="IPR001679">
    <property type="entry name" value="DNA_ligase"/>
</dbReference>
<evidence type="ECO:0000256" key="15">
    <source>
        <dbReference type="RuleBase" id="RU000618"/>
    </source>
</evidence>
<dbReference type="Pfam" id="PF00533">
    <property type="entry name" value="BRCT"/>
    <property type="match status" value="1"/>
</dbReference>
<gene>
    <name evidence="14 18" type="primary">ligA</name>
    <name evidence="18" type="ORF">G0Q06_08630</name>
</gene>
<feature type="binding site" evidence="14">
    <location>
        <begin position="39"/>
        <end position="43"/>
    </location>
    <ligand>
        <name>NAD(+)</name>
        <dbReference type="ChEBI" id="CHEBI:57540"/>
    </ligand>
</feature>
<evidence type="ECO:0000256" key="8">
    <source>
        <dbReference type="ARBA" id="ARBA00022833"/>
    </source>
</evidence>
<feature type="binding site" evidence="14">
    <location>
        <position position="142"/>
    </location>
    <ligand>
        <name>NAD(+)</name>
        <dbReference type="ChEBI" id="CHEBI:57540"/>
    </ligand>
</feature>
<dbReference type="InterPro" id="IPR003583">
    <property type="entry name" value="Hlx-hairpin-Hlx_DNA-bd_motif"/>
</dbReference>
<feature type="domain" description="BRCT" evidence="17">
    <location>
        <begin position="596"/>
        <end position="676"/>
    </location>
</feature>
<dbReference type="PANTHER" id="PTHR23389">
    <property type="entry name" value="CHROMOSOME TRANSMISSION FIDELITY FACTOR 18"/>
    <property type="match status" value="1"/>
</dbReference>
<keyword evidence="4 14" id="KW-0436">Ligase</keyword>
<dbReference type="FunFam" id="3.30.470.30:FF:000001">
    <property type="entry name" value="DNA ligase"/>
    <property type="match status" value="1"/>
</dbReference>
<dbReference type="FunFam" id="1.10.150.20:FF:000006">
    <property type="entry name" value="DNA ligase"/>
    <property type="match status" value="1"/>
</dbReference>
<dbReference type="Gene3D" id="2.40.50.140">
    <property type="entry name" value="Nucleic acid-binding proteins"/>
    <property type="match status" value="1"/>
</dbReference>
<evidence type="ECO:0000256" key="6">
    <source>
        <dbReference type="ARBA" id="ARBA00022723"/>
    </source>
</evidence>
<comment type="similarity">
    <text evidence="13 14">Belongs to the NAD-dependent DNA ligase family. LigA subfamily.</text>
</comment>
<dbReference type="PROSITE" id="PS01056">
    <property type="entry name" value="DNA_LIGASE_N2"/>
    <property type="match status" value="1"/>
</dbReference>
<feature type="binding site" evidence="14">
    <location>
        <position position="179"/>
    </location>
    <ligand>
        <name>NAD(+)</name>
        <dbReference type="ChEBI" id="CHEBI:57540"/>
    </ligand>
</feature>
<feature type="binding site" evidence="14">
    <location>
        <position position="319"/>
    </location>
    <ligand>
        <name>NAD(+)</name>
        <dbReference type="ChEBI" id="CHEBI:57540"/>
    </ligand>
</feature>
<evidence type="ECO:0000256" key="16">
    <source>
        <dbReference type="SAM" id="Coils"/>
    </source>
</evidence>
<evidence type="ECO:0000259" key="17">
    <source>
        <dbReference type="PROSITE" id="PS50172"/>
    </source>
</evidence>
<dbReference type="Pfam" id="PF14520">
    <property type="entry name" value="HHH_5"/>
    <property type="match status" value="1"/>
</dbReference>
<dbReference type="InterPro" id="IPR018239">
    <property type="entry name" value="DNA_ligase_AS"/>
</dbReference>
<evidence type="ECO:0000256" key="3">
    <source>
        <dbReference type="ARBA" id="ARBA00013308"/>
    </source>
</evidence>
<dbReference type="AlphaFoldDB" id="A0A6B2M1B9"/>
<dbReference type="GO" id="GO:0003911">
    <property type="term" value="F:DNA ligase (NAD+) activity"/>
    <property type="evidence" value="ECO:0007669"/>
    <property type="project" value="UniProtKB-UniRule"/>
</dbReference>
<comment type="caution">
    <text evidence="14">Lacks conserved residue(s) required for the propagation of feature annotation.</text>
</comment>
<evidence type="ECO:0000256" key="10">
    <source>
        <dbReference type="ARBA" id="ARBA00023027"/>
    </source>
</evidence>
<evidence type="ECO:0000256" key="5">
    <source>
        <dbReference type="ARBA" id="ARBA00022705"/>
    </source>
</evidence>
<evidence type="ECO:0000256" key="14">
    <source>
        <dbReference type="HAMAP-Rule" id="MF_01588"/>
    </source>
</evidence>
<evidence type="ECO:0000256" key="2">
    <source>
        <dbReference type="ARBA" id="ARBA00012722"/>
    </source>
</evidence>
<sequence>MSEMKSEDQDIGQQIERLRNEIARHERLYRKENQPEISDQEFDRMVKELEELEAQYPLFSSSESPTRKVGDDRSKGFITVRHRVPMQSLDNTYNQSELFDFDTRLKRLLPGLQPVYLVEPKIDGLAISLTYEKGRFVQAVTRGNGEEGDDVTENVRTIHSLPDRLKGDDFPDLIEIRGEIYMTRKEFKRINKEREASDLPRFMNPRNLASGTLKQLDPAVVAQRKLEIVCYGVGEIRGMTFHHQHEFNELFSAWGLPTVERVWQAEGIENAWKAVEELDALRLEFAYPTDGAVLKLDDLSLQQEAGSTSKAPRWAISYKFAAEQAETLLREITIQIGRTGNLTPVAELEPVEIAGTTVSRATLHNEDEIRRKDVREGDTVIVEKAGEIIPAVVRVVTEKRKKDSSPFDFKGRLDELGFEAERVPGQAAWRLRASDNPVRLRRQIEHFAGRQAMDIDGLGKEIVRQLVERGLVRDVADLYGLGADELAGLDKFAEKSANNLVAAIATSREADLWRVIHGLGIPMIGAEAAKLLASTFGTMERLTKASTEDLAAIDGIGPKMADSLVDYFNEDANRERIRRLFQEAGLKMESSLERHNDEGPLSGKTLVLTGTLPSMTRDEAKAKIEKAGGKVTGSVSRKTDFLVAGAEAGSKLEKARKLDVAILDQEALLAILSDGS</sequence>
<dbReference type="CDD" id="cd00114">
    <property type="entry name" value="LIGANc"/>
    <property type="match status" value="1"/>
</dbReference>
<dbReference type="SMART" id="SM00532">
    <property type="entry name" value="LIGANc"/>
    <property type="match status" value="1"/>
</dbReference>
<protein>
    <recommendedName>
        <fullName evidence="3 14">DNA ligase</fullName>
        <ecNumber evidence="2 14">6.5.1.2</ecNumber>
    </recommendedName>
    <alternativeName>
        <fullName evidence="14">Polydeoxyribonucleotide synthase [NAD(+)]</fullName>
    </alternativeName>
</protein>
<dbReference type="SUPFAM" id="SSF47781">
    <property type="entry name" value="RuvA domain 2-like"/>
    <property type="match status" value="1"/>
</dbReference>
<evidence type="ECO:0000256" key="11">
    <source>
        <dbReference type="ARBA" id="ARBA00023204"/>
    </source>
</evidence>
<organism evidence="18 19">
    <name type="scientific">Oceanipulchritudo coccoides</name>
    <dbReference type="NCBI Taxonomy" id="2706888"/>
    <lineage>
        <taxon>Bacteria</taxon>
        <taxon>Pseudomonadati</taxon>
        <taxon>Verrucomicrobiota</taxon>
        <taxon>Opitutia</taxon>
        <taxon>Puniceicoccales</taxon>
        <taxon>Oceanipulchritudinaceae</taxon>
        <taxon>Oceanipulchritudo</taxon>
    </lineage>
</organism>
<feature type="binding site" evidence="14">
    <location>
        <position position="119"/>
    </location>
    <ligand>
        <name>NAD(+)</name>
        <dbReference type="ChEBI" id="CHEBI:57540"/>
    </ligand>
</feature>
<dbReference type="GO" id="GO:0003677">
    <property type="term" value="F:DNA binding"/>
    <property type="evidence" value="ECO:0007669"/>
    <property type="project" value="InterPro"/>
</dbReference>
<comment type="catalytic activity">
    <reaction evidence="12 14 15">
        <text>NAD(+) + (deoxyribonucleotide)n-3'-hydroxyl + 5'-phospho-(deoxyribonucleotide)m = (deoxyribonucleotide)n+m + AMP + beta-nicotinamide D-nucleotide.</text>
        <dbReference type="EC" id="6.5.1.2"/>
    </reaction>
</comment>
<evidence type="ECO:0000256" key="12">
    <source>
        <dbReference type="ARBA" id="ARBA00034005"/>
    </source>
</evidence>
<proteinExistence type="inferred from homology"/>
<keyword evidence="16" id="KW-0175">Coiled coil</keyword>
<dbReference type="SUPFAM" id="SSF56091">
    <property type="entry name" value="DNA ligase/mRNA capping enzyme, catalytic domain"/>
    <property type="match status" value="1"/>
</dbReference>
<keyword evidence="5 14" id="KW-0235">DNA replication</keyword>
<dbReference type="Proteomes" id="UP000478417">
    <property type="component" value="Unassembled WGS sequence"/>
</dbReference>
<comment type="function">
    <text evidence="1 14">DNA ligase that catalyzes the formation of phosphodiester linkages between 5'-phosphoryl and 3'-hydroxyl groups in double-stranded DNA using NAD as a coenzyme and as the energy source for the reaction. It is essential for DNA replication and repair of damaged DNA.</text>
</comment>
<evidence type="ECO:0000256" key="4">
    <source>
        <dbReference type="ARBA" id="ARBA00022598"/>
    </source>
</evidence>
<feature type="binding site" evidence="14">
    <location>
        <position position="295"/>
    </location>
    <ligand>
        <name>NAD(+)</name>
        <dbReference type="ChEBI" id="CHEBI:57540"/>
    </ligand>
</feature>
<dbReference type="InterPro" id="IPR013839">
    <property type="entry name" value="DNAligase_adenylation"/>
</dbReference>
<accession>A0A6B2M1B9</accession>
<evidence type="ECO:0000256" key="9">
    <source>
        <dbReference type="ARBA" id="ARBA00022842"/>
    </source>
</evidence>
<dbReference type="PROSITE" id="PS01055">
    <property type="entry name" value="DNA_LIGASE_N1"/>
    <property type="match status" value="1"/>
</dbReference>
<dbReference type="EC" id="6.5.1.2" evidence="2 14"/>
<comment type="caution">
    <text evidence="18">The sequence shown here is derived from an EMBL/GenBank/DDBJ whole genome shotgun (WGS) entry which is preliminary data.</text>
</comment>
<keyword evidence="10 14" id="KW-0520">NAD</keyword>
<dbReference type="InterPro" id="IPR036420">
    <property type="entry name" value="BRCT_dom_sf"/>
</dbReference>
<dbReference type="NCBIfam" id="NF005932">
    <property type="entry name" value="PRK07956.1"/>
    <property type="match status" value="1"/>
</dbReference>
<dbReference type="FunFam" id="1.10.150.20:FF:000007">
    <property type="entry name" value="DNA ligase"/>
    <property type="match status" value="1"/>
</dbReference>
<dbReference type="CDD" id="cd17748">
    <property type="entry name" value="BRCT_DNA_ligase_like"/>
    <property type="match status" value="1"/>
</dbReference>
<dbReference type="SUPFAM" id="SSF52113">
    <property type="entry name" value="BRCT domain"/>
    <property type="match status" value="1"/>
</dbReference>
<comment type="cofactor">
    <cofactor evidence="14">
        <name>Mg(2+)</name>
        <dbReference type="ChEBI" id="CHEBI:18420"/>
    </cofactor>
    <cofactor evidence="14">
        <name>Mn(2+)</name>
        <dbReference type="ChEBI" id="CHEBI:29035"/>
    </cofactor>
</comment>
<dbReference type="GO" id="GO:0006260">
    <property type="term" value="P:DNA replication"/>
    <property type="evidence" value="ECO:0007669"/>
    <property type="project" value="UniProtKB-KW"/>
</dbReference>
<evidence type="ECO:0000313" key="19">
    <source>
        <dbReference type="Proteomes" id="UP000478417"/>
    </source>
</evidence>
<dbReference type="Gene3D" id="1.10.150.20">
    <property type="entry name" value="5' to 3' exonuclease, C-terminal subdomain"/>
    <property type="match status" value="2"/>
</dbReference>
<keyword evidence="19" id="KW-1185">Reference proteome</keyword>
<dbReference type="Pfam" id="PF03120">
    <property type="entry name" value="OB_DNA_ligase"/>
    <property type="match status" value="1"/>
</dbReference>
<dbReference type="Pfam" id="PF22745">
    <property type="entry name" value="Nlig-Ia"/>
    <property type="match status" value="1"/>
</dbReference>
<dbReference type="InterPro" id="IPR041663">
    <property type="entry name" value="DisA/LigA_HHH"/>
</dbReference>
<dbReference type="Gene3D" id="3.40.50.10190">
    <property type="entry name" value="BRCT domain"/>
    <property type="match status" value="1"/>
</dbReference>
<dbReference type="InterPro" id="IPR033136">
    <property type="entry name" value="DNA_ligase_CS"/>
</dbReference>
<reference evidence="18 19" key="1">
    <citation type="submission" date="2020-02" db="EMBL/GenBank/DDBJ databases">
        <title>Albibacoteraceae fam. nov., the first described family within the subdivision 4 Verrucomicrobia.</title>
        <authorList>
            <person name="Xi F."/>
        </authorList>
    </citation>
    <scope>NUCLEOTIDE SEQUENCE [LARGE SCALE GENOMIC DNA]</scope>
    <source>
        <strain evidence="18 19">CK1056</strain>
    </source>
</reference>
<evidence type="ECO:0000256" key="7">
    <source>
        <dbReference type="ARBA" id="ARBA00022763"/>
    </source>
</evidence>
<dbReference type="GO" id="GO:0046872">
    <property type="term" value="F:metal ion binding"/>
    <property type="evidence" value="ECO:0007669"/>
    <property type="project" value="UniProtKB-KW"/>
</dbReference>
<dbReference type="InterPro" id="IPR012340">
    <property type="entry name" value="NA-bd_OB-fold"/>
</dbReference>
<dbReference type="InterPro" id="IPR010994">
    <property type="entry name" value="RuvA_2-like"/>
</dbReference>
<feature type="active site" description="N6-AMP-lysine intermediate" evidence="14">
    <location>
        <position position="121"/>
    </location>
</feature>
<dbReference type="Gene3D" id="1.10.287.610">
    <property type="entry name" value="Helix hairpin bin"/>
    <property type="match status" value="1"/>
</dbReference>
<dbReference type="PIRSF" id="PIRSF001604">
    <property type="entry name" value="LigA"/>
    <property type="match status" value="1"/>
</dbReference>
<keyword evidence="8 14" id="KW-0862">Zinc</keyword>
<keyword evidence="6 14" id="KW-0479">Metal-binding</keyword>
<dbReference type="PANTHER" id="PTHR23389:SF9">
    <property type="entry name" value="DNA LIGASE"/>
    <property type="match status" value="1"/>
</dbReference>
<evidence type="ECO:0000256" key="13">
    <source>
        <dbReference type="ARBA" id="ARBA00060881"/>
    </source>
</evidence>
<dbReference type="SUPFAM" id="SSF50249">
    <property type="entry name" value="Nucleic acid-binding proteins"/>
    <property type="match status" value="1"/>
</dbReference>
<dbReference type="HAMAP" id="MF_01588">
    <property type="entry name" value="DNA_ligase_A"/>
    <property type="match status" value="1"/>
</dbReference>
<dbReference type="SMART" id="SM00292">
    <property type="entry name" value="BRCT"/>
    <property type="match status" value="1"/>
</dbReference>
<keyword evidence="14" id="KW-0464">Manganese</keyword>
<dbReference type="NCBIfam" id="TIGR00575">
    <property type="entry name" value="dnlj"/>
    <property type="match status" value="1"/>
</dbReference>
<dbReference type="InterPro" id="IPR013840">
    <property type="entry name" value="DNAligase_N"/>
</dbReference>
<dbReference type="InterPro" id="IPR004150">
    <property type="entry name" value="NAD_DNA_ligase_OB"/>
</dbReference>
<dbReference type="FunFam" id="2.40.50.140:FF:000012">
    <property type="entry name" value="DNA ligase"/>
    <property type="match status" value="1"/>
</dbReference>
<dbReference type="EMBL" id="JAAGNX010000002">
    <property type="protein sequence ID" value="NDV62513.1"/>
    <property type="molecule type" value="Genomic_DNA"/>
</dbReference>
<dbReference type="Gene3D" id="3.30.470.30">
    <property type="entry name" value="DNA ligase/mRNA capping enzyme"/>
    <property type="match status" value="1"/>
</dbReference>
<dbReference type="Pfam" id="PF01653">
    <property type="entry name" value="DNA_ligase_aden"/>
    <property type="match status" value="1"/>
</dbReference>
<evidence type="ECO:0000256" key="1">
    <source>
        <dbReference type="ARBA" id="ARBA00004067"/>
    </source>
</evidence>
<dbReference type="Pfam" id="PF12826">
    <property type="entry name" value="HHH_2"/>
    <property type="match status" value="1"/>
</dbReference>